<keyword evidence="9" id="KW-0234">DNA repair</keyword>
<evidence type="ECO:0000259" key="14">
    <source>
        <dbReference type="PROSITE" id="PS51066"/>
    </source>
</evidence>
<dbReference type="GeneID" id="93757316"/>
<dbReference type="SMART" id="SM00898">
    <property type="entry name" value="Fapy_DNA_glyco"/>
    <property type="match status" value="1"/>
</dbReference>
<evidence type="ECO:0000256" key="6">
    <source>
        <dbReference type="ARBA" id="ARBA00022801"/>
    </source>
</evidence>
<comment type="similarity">
    <text evidence="1">Belongs to the FPG family.</text>
</comment>
<reference evidence="16 17" key="1">
    <citation type="submission" date="2018-06" db="EMBL/GenBank/DDBJ databases">
        <authorList>
            <consortium name="Pathogen Informatics"/>
            <person name="Doyle S."/>
        </authorList>
    </citation>
    <scope>NUCLEOTIDE SEQUENCE [LARGE SCALE GENOMIC DNA]</scope>
    <source>
        <strain evidence="16 17">NCTC9935</strain>
    </source>
</reference>
<evidence type="ECO:0000256" key="1">
    <source>
        <dbReference type="ARBA" id="ARBA00009409"/>
    </source>
</evidence>
<evidence type="ECO:0000256" key="3">
    <source>
        <dbReference type="ARBA" id="ARBA00022723"/>
    </source>
</evidence>
<evidence type="ECO:0000256" key="9">
    <source>
        <dbReference type="ARBA" id="ARBA00023204"/>
    </source>
</evidence>
<dbReference type="AlphaFoldDB" id="A0A2X0VBN1"/>
<evidence type="ECO:0000256" key="8">
    <source>
        <dbReference type="ARBA" id="ARBA00023125"/>
    </source>
</evidence>
<keyword evidence="5 13" id="KW-0863">Zinc-finger</keyword>
<evidence type="ECO:0000256" key="11">
    <source>
        <dbReference type="ARBA" id="ARBA00023268"/>
    </source>
</evidence>
<dbReference type="GO" id="GO:0140078">
    <property type="term" value="F:class I DNA-(apurinic or apyrimidinic site) endonuclease activity"/>
    <property type="evidence" value="ECO:0007669"/>
    <property type="project" value="UniProtKB-EC"/>
</dbReference>
<keyword evidence="11" id="KW-0511">Multifunctional enzyme</keyword>
<gene>
    <name evidence="16" type="primary">mutM</name>
    <name evidence="16" type="ORF">NCTC9935_00449</name>
</gene>
<dbReference type="PROSITE" id="PS51068">
    <property type="entry name" value="FPG_CAT"/>
    <property type="match status" value="1"/>
</dbReference>
<keyword evidence="3" id="KW-0479">Metal-binding</keyword>
<dbReference type="InterPro" id="IPR035937">
    <property type="entry name" value="FPG_N"/>
</dbReference>
<evidence type="ECO:0000256" key="5">
    <source>
        <dbReference type="ARBA" id="ARBA00022771"/>
    </source>
</evidence>
<dbReference type="PANTHER" id="PTHR42697:SF1">
    <property type="entry name" value="ENDONUCLEASE 8"/>
    <property type="match status" value="1"/>
</dbReference>
<dbReference type="SUPFAM" id="SSF46946">
    <property type="entry name" value="S13-like H2TH domain"/>
    <property type="match status" value="1"/>
</dbReference>
<evidence type="ECO:0000256" key="13">
    <source>
        <dbReference type="PROSITE-ProRule" id="PRU00391"/>
    </source>
</evidence>
<evidence type="ECO:0000313" key="17">
    <source>
        <dbReference type="Proteomes" id="UP000250192"/>
    </source>
</evidence>
<dbReference type="GO" id="GO:0006284">
    <property type="term" value="P:base-excision repair"/>
    <property type="evidence" value="ECO:0007669"/>
    <property type="project" value="InterPro"/>
</dbReference>
<sequence>MPEGDAVRRLAGTLDELFVGGTVSASSPQGRFASSAALLDGWVMQRVRVHGKHMFIGFVPPTPGETYEAGVALLEGAAAGSGEPLLGEEAPWPDRWVHIHLGLYGWWRFNGDETVVDEGHGVAHRIPNIPKGEWNGHSETRWGEGFGEAKAGEWEPPEPVGAVRLRLFNDHAVADLVGPNRCDLITDEERIKAEAKLGPDPLDAGARDDREAMDRFASVAHAKKRAIGEIVMDQSIIAGVGNIYRADALFLAGISPHRKGANISLKRLRELWVLVCDLMNRGLAAGRLDTMDPQEAPNPPIEGDEEASRWYAYHRTDRPCLRCGTPIREALMQNRRLFWCPSCQR</sequence>
<proteinExistence type="inferred from homology"/>
<protein>
    <recommendedName>
        <fullName evidence="2">DNA-(apurinic or apyrimidinic site) lyase</fullName>
        <ecNumber evidence="2">4.2.99.18</ecNumber>
    </recommendedName>
</protein>
<evidence type="ECO:0000256" key="2">
    <source>
        <dbReference type="ARBA" id="ARBA00012720"/>
    </source>
</evidence>
<keyword evidence="7" id="KW-0862">Zinc</keyword>
<accession>A0A2X0VBN1</accession>
<keyword evidence="17" id="KW-1185">Reference proteome</keyword>
<evidence type="ECO:0000259" key="15">
    <source>
        <dbReference type="PROSITE" id="PS51068"/>
    </source>
</evidence>
<evidence type="ECO:0000256" key="10">
    <source>
        <dbReference type="ARBA" id="ARBA00023239"/>
    </source>
</evidence>
<dbReference type="GO" id="GO:0003684">
    <property type="term" value="F:damaged DNA binding"/>
    <property type="evidence" value="ECO:0007669"/>
    <property type="project" value="InterPro"/>
</dbReference>
<dbReference type="InterPro" id="IPR012319">
    <property type="entry name" value="FPG_cat"/>
</dbReference>
<keyword evidence="4" id="KW-0227">DNA damage</keyword>
<keyword evidence="10" id="KW-0456">Lyase</keyword>
<keyword evidence="6 16" id="KW-0378">Hydrolase</keyword>
<keyword evidence="12 16" id="KW-0326">Glycosidase</keyword>
<dbReference type="RefSeq" id="WP_111823014.1">
    <property type="nucleotide sequence ID" value="NZ_CAUQLB010000002.1"/>
</dbReference>
<dbReference type="SUPFAM" id="SSF57716">
    <property type="entry name" value="Glucocorticoid receptor-like (DNA-binding domain)"/>
    <property type="match status" value="1"/>
</dbReference>
<dbReference type="InterPro" id="IPR010979">
    <property type="entry name" value="Ribosomal_uS13-like_H2TH"/>
</dbReference>
<dbReference type="STRING" id="1660.APY09_06800"/>
<dbReference type="GO" id="GO:0008270">
    <property type="term" value="F:zinc ion binding"/>
    <property type="evidence" value="ECO:0007669"/>
    <property type="project" value="UniProtKB-KW"/>
</dbReference>
<dbReference type="EMBL" id="UAPR01000001">
    <property type="protein sequence ID" value="SPT54897.1"/>
    <property type="molecule type" value="Genomic_DNA"/>
</dbReference>
<dbReference type="InterPro" id="IPR000214">
    <property type="entry name" value="Znf_DNA_glyclase/AP_lyase"/>
</dbReference>
<dbReference type="OrthoDB" id="9800855at2"/>
<name>A0A2X0VBN1_9ACTO</name>
<feature type="domain" description="Formamidopyrimidine-DNA glycosylase catalytic" evidence="15">
    <location>
        <begin position="2"/>
        <end position="123"/>
    </location>
</feature>
<organism evidence="16 17">
    <name type="scientific">Schaalia odontolytica</name>
    <dbReference type="NCBI Taxonomy" id="1660"/>
    <lineage>
        <taxon>Bacteria</taxon>
        <taxon>Bacillati</taxon>
        <taxon>Actinomycetota</taxon>
        <taxon>Actinomycetes</taxon>
        <taxon>Actinomycetales</taxon>
        <taxon>Actinomycetaceae</taxon>
        <taxon>Schaalia</taxon>
    </lineage>
</organism>
<dbReference type="Pfam" id="PF06831">
    <property type="entry name" value="H2TH"/>
    <property type="match status" value="1"/>
</dbReference>
<dbReference type="Gene3D" id="1.10.8.50">
    <property type="match status" value="1"/>
</dbReference>
<dbReference type="CDD" id="cd08970">
    <property type="entry name" value="AcNei1_N"/>
    <property type="match status" value="1"/>
</dbReference>
<dbReference type="PROSITE" id="PS51066">
    <property type="entry name" value="ZF_FPG_2"/>
    <property type="match status" value="1"/>
</dbReference>
<evidence type="ECO:0000256" key="4">
    <source>
        <dbReference type="ARBA" id="ARBA00022763"/>
    </source>
</evidence>
<keyword evidence="8" id="KW-0238">DNA-binding</keyword>
<dbReference type="InterPro" id="IPR015886">
    <property type="entry name" value="H2TH_FPG"/>
</dbReference>
<feature type="domain" description="FPG-type" evidence="14">
    <location>
        <begin position="311"/>
        <end position="345"/>
    </location>
</feature>
<dbReference type="PANTHER" id="PTHR42697">
    <property type="entry name" value="ENDONUCLEASE 8"/>
    <property type="match status" value="1"/>
</dbReference>
<dbReference type="SMART" id="SM01232">
    <property type="entry name" value="H2TH"/>
    <property type="match status" value="1"/>
</dbReference>
<dbReference type="Proteomes" id="UP000250192">
    <property type="component" value="Unassembled WGS sequence"/>
</dbReference>
<dbReference type="EC" id="4.2.99.18" evidence="2"/>
<evidence type="ECO:0000256" key="12">
    <source>
        <dbReference type="ARBA" id="ARBA00023295"/>
    </source>
</evidence>
<evidence type="ECO:0000313" key="16">
    <source>
        <dbReference type="EMBL" id="SPT54897.1"/>
    </source>
</evidence>
<dbReference type="Gene3D" id="3.20.190.10">
    <property type="entry name" value="MutM-like, N-terminal"/>
    <property type="match status" value="1"/>
</dbReference>
<dbReference type="GO" id="GO:0000703">
    <property type="term" value="F:oxidized pyrimidine nucleobase lesion DNA N-glycosylase activity"/>
    <property type="evidence" value="ECO:0007669"/>
    <property type="project" value="TreeGrafter"/>
</dbReference>
<evidence type="ECO:0000256" key="7">
    <source>
        <dbReference type="ARBA" id="ARBA00022833"/>
    </source>
</evidence>
<dbReference type="SUPFAM" id="SSF81624">
    <property type="entry name" value="N-terminal domain of MutM-like DNA repair proteins"/>
    <property type="match status" value="1"/>
</dbReference>